<dbReference type="PROSITE" id="PS01286">
    <property type="entry name" value="FA58C_2"/>
    <property type="match status" value="1"/>
</dbReference>
<keyword evidence="6 10" id="KW-1133">Transmembrane helix</keyword>
<evidence type="ECO:0000256" key="11">
    <source>
        <dbReference type="SAM" id="SignalP"/>
    </source>
</evidence>
<evidence type="ECO:0000256" key="7">
    <source>
        <dbReference type="ARBA" id="ARBA00023136"/>
    </source>
</evidence>
<accession>A0A6J8CRT7</accession>
<dbReference type="InterPro" id="IPR001791">
    <property type="entry name" value="Laminin_G"/>
</dbReference>
<evidence type="ECO:0000313" key="15">
    <source>
        <dbReference type="EMBL" id="CAC5397582.1"/>
    </source>
</evidence>
<dbReference type="Proteomes" id="UP000507470">
    <property type="component" value="Unassembled WGS sequence"/>
</dbReference>
<dbReference type="FunFam" id="2.10.25.10:FF:000015">
    <property type="entry name" value="neurexin-1 isoform X1"/>
    <property type="match status" value="1"/>
</dbReference>
<dbReference type="CDD" id="cd00054">
    <property type="entry name" value="EGF_CA"/>
    <property type="match status" value="2"/>
</dbReference>
<comment type="similarity">
    <text evidence="2">Belongs to the neurexin family.</text>
</comment>
<feature type="domain" description="EGF-like" evidence="14">
    <location>
        <begin position="559"/>
        <end position="596"/>
    </location>
</feature>
<dbReference type="Gene3D" id="2.60.120.1000">
    <property type="match status" value="1"/>
</dbReference>
<dbReference type="GO" id="GO:0016020">
    <property type="term" value="C:membrane"/>
    <property type="evidence" value="ECO:0007669"/>
    <property type="project" value="UniProtKB-SubCell"/>
</dbReference>
<comment type="caution">
    <text evidence="9">Lacks conserved residue(s) required for the propagation of feature annotation.</text>
</comment>
<dbReference type="EMBL" id="CACVKT020005694">
    <property type="protein sequence ID" value="CAC5397582.1"/>
    <property type="molecule type" value="Genomic_DNA"/>
</dbReference>
<feature type="transmembrane region" description="Helical" evidence="10">
    <location>
        <begin position="1248"/>
        <end position="1272"/>
    </location>
</feature>
<evidence type="ECO:0000256" key="1">
    <source>
        <dbReference type="ARBA" id="ARBA00004479"/>
    </source>
</evidence>
<dbReference type="InterPro" id="IPR050372">
    <property type="entry name" value="Neurexin-related_CASP"/>
</dbReference>
<proteinExistence type="inferred from homology"/>
<sequence length="1314" mass="146815">MAMWKRKLVLFIVFHFSYAQYSERDRTRYQDSDCLQGTALGVSSRGGNRIPNSNFWASSSSSDVRQPYKARLEDSTGAWTASILDTNQYLGIDLGGQYILTDIWTQGRQGSGEFVTEFYIAFSSDKTTWREYTNEYGIRQMFGGNTNSDMISKNYLKYPVVARFIMIHPQRWVGVISMRLEIFGCKYTSEVATFDGKSSISYDLSVGNTGPMPTNNIKLRFKTKEQNGVLFYASGNQRDYLSLELVQGRLVMHIDLGSTANNPGATNQTGGNLLDDSQWHDVIIWRNRTDVRLVVDRLETYFKTNGLFYRLNLDRTIYLGGVPTFNVEGITVRHNFTGCLENVVFEGSKMISDAKNRIPGYTVGNSQIATMFSCKIDAPSPATFPSIGSYVKYTSTEIGLAVRINFDFRTHDPDGILLFHELDSTKGGGFIQVEFLKGTTGFVQYKLQTSDQESTADTIEDVVRNTAGDLTSGFADGLWHKFTLLLNNEKLNVTIDKNSKVSVRTMSIQAGSIYYLGGYIIGNGFRGCMRSVSVSSQPVDFAAISESDRPSVLTGSCGLIDRCTPNPCEHYGVCTQTWDSFVCDCSNTGYKGEVCHVSAYYLSCEMFKMYSNDEGLVNTHIDPDGSGPLPPFPVGCDGKKERGKIVKTVVYHDAMEQITVDGFQSPNFYKKVIQYSGDIESLTNIIERSASCYQNLEYRCNNSRLLGEAATNADYFAWWVGRTNQPMYYWGGAAPGSNKCFCGLQEKGCTGQKTTCNCDAQTMNEFDGGNIVHKDYLPIMELYFGDTGTLMDDKIGKYKVGELSCEGDSVLDSIVTFRKADATIKIDTWEADPAGDIWFQFKTTTTDGTILHNIGDPDYIKVALFNGDTIQFSYDTGNGAKVVDFKTTNALNDDQWHTVHVEKNRKQAWLRVDNFPEKYITESSDEMSRTLDLKEGLVIGATVEFKAGYVGCLRGLRVNGVLVDLRGLIQRGQVSYGVTEGCIGKCSSNPCFNGGTCIEGYSGYTCDCSYTPWRGWMCGREVGVNLQKHFMIRYEFDKSQGLSTTDFKDVKVGFTTKTKQGILMQIQSPNGEYISLELNNAGGVKFVVNVGEAQRFEMNTKNDGIDYTNNQQHVAHLWRTGDNSEFLNLQVDNYQIAFDKLGDIGDQILDDPKYLFIGNNDTSNAERGFEGCIYRMSIDNIFPLKRAFQDPRPSYMWLYPNNTIREDMCGFEEVTVIPDPIEIRPGSGGTLVNITYPYVEDTSARDKAITGGVLAVVFLIIIVCIIIAVMYFREKGDYSTKEATGQDFVDNPDAALVINSTGVPDIGKRQEWFM</sequence>
<dbReference type="SMART" id="SM00181">
    <property type="entry name" value="EGF"/>
    <property type="match status" value="2"/>
</dbReference>
<feature type="signal peptide" evidence="11">
    <location>
        <begin position="1"/>
        <end position="19"/>
    </location>
</feature>
<dbReference type="CDD" id="cd00110">
    <property type="entry name" value="LamG"/>
    <property type="match status" value="4"/>
</dbReference>
<keyword evidence="7 10" id="KW-0472">Membrane</keyword>
<dbReference type="PROSITE" id="PS50025">
    <property type="entry name" value="LAM_G_DOMAIN"/>
    <property type="match status" value="4"/>
</dbReference>
<evidence type="ECO:0000313" key="16">
    <source>
        <dbReference type="Proteomes" id="UP000507470"/>
    </source>
</evidence>
<dbReference type="SUPFAM" id="SSF49785">
    <property type="entry name" value="Galactose-binding domain-like"/>
    <property type="match status" value="1"/>
</dbReference>
<dbReference type="PROSITE" id="PS50022">
    <property type="entry name" value="FA58C_3"/>
    <property type="match status" value="1"/>
</dbReference>
<keyword evidence="4 10" id="KW-0812">Transmembrane</keyword>
<evidence type="ECO:0000256" key="4">
    <source>
        <dbReference type="ARBA" id="ARBA00022692"/>
    </source>
</evidence>
<keyword evidence="3 9" id="KW-0245">EGF-like domain</keyword>
<evidence type="ECO:0000259" key="12">
    <source>
        <dbReference type="PROSITE" id="PS50022"/>
    </source>
</evidence>
<evidence type="ECO:0000256" key="3">
    <source>
        <dbReference type="ARBA" id="ARBA00022536"/>
    </source>
</evidence>
<organism evidence="15 16">
    <name type="scientific">Mytilus coruscus</name>
    <name type="common">Sea mussel</name>
    <dbReference type="NCBI Taxonomy" id="42192"/>
    <lineage>
        <taxon>Eukaryota</taxon>
        <taxon>Metazoa</taxon>
        <taxon>Spiralia</taxon>
        <taxon>Lophotrochozoa</taxon>
        <taxon>Mollusca</taxon>
        <taxon>Bivalvia</taxon>
        <taxon>Autobranchia</taxon>
        <taxon>Pteriomorphia</taxon>
        <taxon>Mytilida</taxon>
        <taxon>Mytiloidea</taxon>
        <taxon>Mytilidae</taxon>
        <taxon>Mytilinae</taxon>
        <taxon>Mytilus</taxon>
    </lineage>
</organism>
<protein>
    <recommendedName>
        <fullName evidence="17">Neurexin-4</fullName>
    </recommendedName>
</protein>
<dbReference type="InterPro" id="IPR008979">
    <property type="entry name" value="Galactose-bd-like_sf"/>
</dbReference>
<evidence type="ECO:0000259" key="14">
    <source>
        <dbReference type="PROSITE" id="PS50026"/>
    </source>
</evidence>
<dbReference type="FunFam" id="2.60.120.260:FF:000016">
    <property type="entry name" value="Contactin-associated protein-like 4 isoform 1"/>
    <property type="match status" value="1"/>
</dbReference>
<evidence type="ECO:0000256" key="9">
    <source>
        <dbReference type="PROSITE-ProRule" id="PRU00076"/>
    </source>
</evidence>
<dbReference type="CDD" id="cd00057">
    <property type="entry name" value="FA58C"/>
    <property type="match status" value="1"/>
</dbReference>
<dbReference type="PROSITE" id="PS50026">
    <property type="entry name" value="EGF_3"/>
    <property type="match status" value="2"/>
</dbReference>
<feature type="domain" description="Laminin G" evidence="13">
    <location>
        <begin position="380"/>
        <end position="557"/>
    </location>
</feature>
<dbReference type="InterPro" id="IPR013320">
    <property type="entry name" value="ConA-like_dom_sf"/>
</dbReference>
<dbReference type="InterPro" id="IPR000742">
    <property type="entry name" value="EGF"/>
</dbReference>
<dbReference type="PANTHER" id="PTHR15036">
    <property type="entry name" value="PIKACHURIN-LIKE PROTEIN"/>
    <property type="match status" value="1"/>
</dbReference>
<dbReference type="Gene3D" id="2.60.120.200">
    <property type="match status" value="4"/>
</dbReference>
<evidence type="ECO:0000256" key="6">
    <source>
        <dbReference type="ARBA" id="ARBA00022989"/>
    </source>
</evidence>
<dbReference type="PROSITE" id="PS01285">
    <property type="entry name" value="FA58C_1"/>
    <property type="match status" value="1"/>
</dbReference>
<feature type="chain" id="PRO_5026826450" description="Neurexin-4" evidence="11">
    <location>
        <begin position="20"/>
        <end position="1314"/>
    </location>
</feature>
<evidence type="ECO:0008006" key="17">
    <source>
        <dbReference type="Google" id="ProtNLM"/>
    </source>
</evidence>
<evidence type="ECO:0000256" key="2">
    <source>
        <dbReference type="ARBA" id="ARBA00010241"/>
    </source>
</evidence>
<feature type="domain" description="Laminin G" evidence="13">
    <location>
        <begin position="813"/>
        <end position="982"/>
    </location>
</feature>
<comment type="subcellular location">
    <subcellularLocation>
        <location evidence="1">Membrane</location>
        <topology evidence="1">Single-pass type I membrane protein</topology>
    </subcellularLocation>
</comment>
<evidence type="ECO:0000256" key="10">
    <source>
        <dbReference type="SAM" id="Phobius"/>
    </source>
</evidence>
<gene>
    <name evidence="15" type="ORF">MCOR_32008</name>
</gene>
<dbReference type="Pfam" id="PF00754">
    <property type="entry name" value="F5_F8_type_C"/>
    <property type="match status" value="1"/>
</dbReference>
<reference evidence="15 16" key="1">
    <citation type="submission" date="2020-06" db="EMBL/GenBank/DDBJ databases">
        <authorList>
            <person name="Li R."/>
            <person name="Bekaert M."/>
        </authorList>
    </citation>
    <scope>NUCLEOTIDE SEQUENCE [LARGE SCALE GENOMIC DNA]</scope>
    <source>
        <strain evidence="16">wild</strain>
    </source>
</reference>
<feature type="domain" description="Laminin G" evidence="13">
    <location>
        <begin position="1023"/>
        <end position="1209"/>
    </location>
</feature>
<dbReference type="Gene3D" id="2.60.120.260">
    <property type="entry name" value="Galactose-binding domain-like"/>
    <property type="match status" value="1"/>
</dbReference>
<evidence type="ECO:0000256" key="8">
    <source>
        <dbReference type="ARBA" id="ARBA00023157"/>
    </source>
</evidence>
<dbReference type="SMART" id="SM00231">
    <property type="entry name" value="FA58C"/>
    <property type="match status" value="1"/>
</dbReference>
<feature type="domain" description="EGF-like" evidence="14">
    <location>
        <begin position="983"/>
        <end position="1019"/>
    </location>
</feature>
<dbReference type="OrthoDB" id="26719at2759"/>
<feature type="domain" description="Laminin G" evidence="13">
    <location>
        <begin position="189"/>
        <end position="374"/>
    </location>
</feature>
<name>A0A6J8CRT7_MYTCO</name>
<dbReference type="SMART" id="SM00282">
    <property type="entry name" value="LamG"/>
    <property type="match status" value="4"/>
</dbReference>
<dbReference type="InterPro" id="IPR000421">
    <property type="entry name" value="FA58C"/>
</dbReference>
<keyword evidence="5 11" id="KW-0732">Signal</keyword>
<feature type="domain" description="F5/8 type C" evidence="12">
    <location>
        <begin position="34"/>
        <end position="185"/>
    </location>
</feature>
<dbReference type="Pfam" id="PF00008">
    <property type="entry name" value="EGF"/>
    <property type="match status" value="2"/>
</dbReference>
<keyword evidence="8" id="KW-1015">Disulfide bond</keyword>
<dbReference type="Pfam" id="PF02210">
    <property type="entry name" value="Laminin_G_2"/>
    <property type="match status" value="4"/>
</dbReference>
<dbReference type="SUPFAM" id="SSF49899">
    <property type="entry name" value="Concanavalin A-like lectins/glucanases"/>
    <property type="match status" value="4"/>
</dbReference>
<dbReference type="PANTHER" id="PTHR15036:SF49">
    <property type="entry name" value="AXOTACTIN"/>
    <property type="match status" value="1"/>
</dbReference>
<dbReference type="Gene3D" id="2.10.25.10">
    <property type="entry name" value="Laminin"/>
    <property type="match status" value="2"/>
</dbReference>
<evidence type="ECO:0000259" key="13">
    <source>
        <dbReference type="PROSITE" id="PS50025"/>
    </source>
</evidence>
<keyword evidence="16" id="KW-1185">Reference proteome</keyword>
<evidence type="ECO:0000256" key="5">
    <source>
        <dbReference type="ARBA" id="ARBA00022729"/>
    </source>
</evidence>